<evidence type="ECO:0000313" key="3">
    <source>
        <dbReference type="EMBL" id="KTB39474.1"/>
    </source>
</evidence>
<feature type="region of interest" description="Disordered" evidence="1">
    <location>
        <begin position="1"/>
        <end position="27"/>
    </location>
</feature>
<name>A0A0W0FT82_MONRR</name>
<evidence type="ECO:0000256" key="1">
    <source>
        <dbReference type="SAM" id="MobiDB-lite"/>
    </source>
</evidence>
<protein>
    <recommendedName>
        <fullName evidence="2">DUF6589 domain-containing protein</fullName>
    </recommendedName>
</protein>
<organism evidence="3 4">
    <name type="scientific">Moniliophthora roreri</name>
    <name type="common">Frosty pod rot fungus</name>
    <name type="synonym">Monilia roreri</name>
    <dbReference type="NCBI Taxonomy" id="221103"/>
    <lineage>
        <taxon>Eukaryota</taxon>
        <taxon>Fungi</taxon>
        <taxon>Dikarya</taxon>
        <taxon>Basidiomycota</taxon>
        <taxon>Agaricomycotina</taxon>
        <taxon>Agaricomycetes</taxon>
        <taxon>Agaricomycetidae</taxon>
        <taxon>Agaricales</taxon>
        <taxon>Marasmiineae</taxon>
        <taxon>Marasmiaceae</taxon>
        <taxon>Moniliophthora</taxon>
    </lineage>
</organism>
<gene>
    <name evidence="3" type="ORF">WG66_7952</name>
</gene>
<reference evidence="3 4" key="1">
    <citation type="submission" date="2015-12" db="EMBL/GenBank/DDBJ databases">
        <title>Draft genome sequence of Moniliophthora roreri, the causal agent of frosty pod rot of cacao.</title>
        <authorList>
            <person name="Aime M.C."/>
            <person name="Diaz-Valderrama J.R."/>
            <person name="Kijpornyongpan T."/>
            <person name="Phillips-Mora W."/>
        </authorList>
    </citation>
    <scope>NUCLEOTIDE SEQUENCE [LARGE SCALE GENOMIC DNA]</scope>
    <source>
        <strain evidence="3 4">MCA 2952</strain>
    </source>
</reference>
<sequence length="377" mass="42405">MEPLLKTSHVSHGVQNQALSTESMPGAKGALSEAKPSLLQGGSLHQLSQSCRTKTCWIAHYGLYATVIKENGTCATIWPLHNTTIENLDLEVFKAVFNKAEPLQLTNILHSPDETSQFCQCLVHTILHIIVNHGGEGFAQFQDNLEHIMLKTEEKLVEHITEVYPLPSWPIDESKITGADHVDAAIVDELKLKESLNWIRSLQEAGDEAFDWGAWIIGLFHVKITDMHRQFATHYRKPNTGGQNPASLWAHNTQLNHIPISPNSLPTFHVCHDLIFILLYAHVLHCLLLVLKKKTLEEYLKTLGLTWKKLKEHATAIYNQFANACVVDKLRSAREAANEGTKEGDMVFENAVLFIQDTLISYLGTVIPWKWVNEICS</sequence>
<comment type="caution">
    <text evidence="3">The sequence shown here is derived from an EMBL/GenBank/DDBJ whole genome shotgun (WGS) entry which is preliminary data.</text>
</comment>
<proteinExistence type="predicted"/>
<dbReference type="EMBL" id="LATX01001674">
    <property type="protein sequence ID" value="KTB39474.1"/>
    <property type="molecule type" value="Genomic_DNA"/>
</dbReference>
<dbReference type="Pfam" id="PF20231">
    <property type="entry name" value="DUF6589"/>
    <property type="match status" value="1"/>
</dbReference>
<dbReference type="Proteomes" id="UP000054988">
    <property type="component" value="Unassembled WGS sequence"/>
</dbReference>
<evidence type="ECO:0000259" key="2">
    <source>
        <dbReference type="Pfam" id="PF20231"/>
    </source>
</evidence>
<dbReference type="InterPro" id="IPR046496">
    <property type="entry name" value="DUF6589"/>
</dbReference>
<feature type="domain" description="DUF6589" evidence="2">
    <location>
        <begin position="98"/>
        <end position="361"/>
    </location>
</feature>
<evidence type="ECO:0000313" key="4">
    <source>
        <dbReference type="Proteomes" id="UP000054988"/>
    </source>
</evidence>
<accession>A0A0W0FT82</accession>
<feature type="compositionally biased region" description="Polar residues" evidence="1">
    <location>
        <begin position="8"/>
        <end position="23"/>
    </location>
</feature>
<dbReference type="AlphaFoldDB" id="A0A0W0FT82"/>
<dbReference type="eggNOG" id="ENOG502S7C8">
    <property type="taxonomic scope" value="Eukaryota"/>
</dbReference>